<proteinExistence type="predicted"/>
<keyword evidence="1" id="KW-0472">Membrane</keyword>
<accession>A0A068RF79</accession>
<keyword evidence="1" id="KW-1133">Transmembrane helix</keyword>
<organism evidence="2 3">
    <name type="scientific">Lichtheimia corymbifera JMRC:FSU:9682</name>
    <dbReference type="NCBI Taxonomy" id="1263082"/>
    <lineage>
        <taxon>Eukaryota</taxon>
        <taxon>Fungi</taxon>
        <taxon>Fungi incertae sedis</taxon>
        <taxon>Mucoromycota</taxon>
        <taxon>Mucoromycotina</taxon>
        <taxon>Mucoromycetes</taxon>
        <taxon>Mucorales</taxon>
        <taxon>Lichtheimiaceae</taxon>
        <taxon>Lichtheimia</taxon>
    </lineage>
</organism>
<dbReference type="EMBL" id="CBTN010000001">
    <property type="protein sequence ID" value="CDH48287.1"/>
    <property type="molecule type" value="Genomic_DNA"/>
</dbReference>
<sequence>MNDPLWVKENQLAELILIYIILNGASRILVLVRGQEARYAVVCNLYFVKIRVLVQDFEVHHAPAHSMEKHEGGSQVDLAS</sequence>
<evidence type="ECO:0000256" key="1">
    <source>
        <dbReference type="SAM" id="Phobius"/>
    </source>
</evidence>
<evidence type="ECO:0000313" key="2">
    <source>
        <dbReference type="EMBL" id="CDH48287.1"/>
    </source>
</evidence>
<keyword evidence="1" id="KW-0812">Transmembrane</keyword>
<keyword evidence="3" id="KW-1185">Reference proteome</keyword>
<protein>
    <submittedName>
        <fullName evidence="2">Uncharacterized protein</fullName>
    </submittedName>
</protein>
<dbReference type="AlphaFoldDB" id="A0A068RF79"/>
<gene>
    <name evidence="2" type="ORF">LCOR_00083.1</name>
</gene>
<reference evidence="2" key="1">
    <citation type="submission" date="2013-08" db="EMBL/GenBank/DDBJ databases">
        <title>Gene expansion shapes genome architecture in the human pathogen Lichtheimia corymbifera: an evolutionary genomics analysis in the ancient terrestrial Mucorales (Mucoromycotina).</title>
        <authorList>
            <person name="Schwartze V.U."/>
            <person name="Winter S."/>
            <person name="Shelest E."/>
            <person name="Marcet-Houben M."/>
            <person name="Horn F."/>
            <person name="Wehner S."/>
            <person name="Hoffmann K."/>
            <person name="Riege K."/>
            <person name="Sammeth M."/>
            <person name="Nowrousian M."/>
            <person name="Valiante V."/>
            <person name="Linde J."/>
            <person name="Jacobsen I.D."/>
            <person name="Marz M."/>
            <person name="Brakhage A.A."/>
            <person name="Gabaldon T."/>
            <person name="Bocker S."/>
            <person name="Voigt K."/>
        </authorList>
    </citation>
    <scope>NUCLEOTIDE SEQUENCE [LARGE SCALE GENOMIC DNA]</scope>
    <source>
        <strain evidence="2">FSU 9682</strain>
    </source>
</reference>
<feature type="transmembrane region" description="Helical" evidence="1">
    <location>
        <begin position="12"/>
        <end position="32"/>
    </location>
</feature>
<name>A0A068RF79_9FUNG</name>
<comment type="caution">
    <text evidence="2">The sequence shown here is derived from an EMBL/GenBank/DDBJ whole genome shotgun (WGS) entry which is preliminary data.</text>
</comment>
<dbReference type="VEuPathDB" id="FungiDB:LCOR_00083.1"/>
<dbReference type="Proteomes" id="UP000027586">
    <property type="component" value="Unassembled WGS sequence"/>
</dbReference>
<evidence type="ECO:0000313" key="3">
    <source>
        <dbReference type="Proteomes" id="UP000027586"/>
    </source>
</evidence>